<feature type="domain" description="G-protein coupled receptors family 1 profile" evidence="16">
    <location>
        <begin position="46"/>
        <end position="330"/>
    </location>
</feature>
<dbReference type="InterPro" id="IPR001105">
    <property type="entry name" value="Thbox_rcpt"/>
</dbReference>
<keyword evidence="18" id="KW-1185">Reference proteome</keyword>
<evidence type="ECO:0000256" key="4">
    <source>
        <dbReference type="ARBA" id="ARBA00022553"/>
    </source>
</evidence>
<dbReference type="InterPro" id="IPR008365">
    <property type="entry name" value="Prostanoid_rcpt"/>
</dbReference>
<dbReference type="AlphaFoldDB" id="A0ABD0XDC5"/>
<dbReference type="InterPro" id="IPR000276">
    <property type="entry name" value="GPCR_Rhodpsn"/>
</dbReference>
<feature type="transmembrane region" description="Helical" evidence="15">
    <location>
        <begin position="161"/>
        <end position="184"/>
    </location>
</feature>
<keyword evidence="8 15" id="KW-0472">Membrane</keyword>
<evidence type="ECO:0000256" key="12">
    <source>
        <dbReference type="ARBA" id="ARBA00023224"/>
    </source>
</evidence>
<evidence type="ECO:0000259" key="16">
    <source>
        <dbReference type="PROSITE" id="PS50262"/>
    </source>
</evidence>
<keyword evidence="10" id="KW-0675">Receptor</keyword>
<evidence type="ECO:0000256" key="13">
    <source>
        <dbReference type="ARBA" id="ARBA00029815"/>
    </source>
</evidence>
<sequence>MNHNNLSVPPGDIQTMGIASPDHQSNQTSESSLIQAALSMTLGIISNIVALFILANAYSQHRRRSKATFLLFASALVLTDFFGHIITGAMVLRLYLSGGVSAEDAAASLNGSTDTMCQFLGGSMVFFGLCPLFLGCAMAAERCLGVTQPLLHSSLVTITRTKLSLAGIWLAALCIALLPCFHLGSYSYQYPNSWCFIKVLANDTQETDVAFVALFFGLGLSSLGVALVCNTITGFTLVLARLRRRPSSHSPSHSHRSVSKSHDIEMVVQLLGIMITSCICWSPLLTFGLMSAIHSYRGDIGEAEMSNYKSLNLMGVRLASWNQILDPWVYILLRRAVLRKVYLITKRHADVRGSVLRRWEGHSFQSSEKDGVKRI</sequence>
<dbReference type="Pfam" id="PF00001">
    <property type="entry name" value="7tm_1"/>
    <property type="match status" value="1"/>
</dbReference>
<evidence type="ECO:0000256" key="3">
    <source>
        <dbReference type="ARBA" id="ARBA00022475"/>
    </source>
</evidence>
<dbReference type="PROSITE" id="PS50262">
    <property type="entry name" value="G_PROTEIN_RECEP_F1_2"/>
    <property type="match status" value="1"/>
</dbReference>
<name>A0ABD0XDC5_UMBPY</name>
<keyword evidence="7" id="KW-0297">G-protein coupled receptor</keyword>
<dbReference type="Proteomes" id="UP001557470">
    <property type="component" value="Unassembled WGS sequence"/>
</dbReference>
<evidence type="ECO:0000313" key="17">
    <source>
        <dbReference type="EMBL" id="KAL1005812.1"/>
    </source>
</evidence>
<comment type="subcellular location">
    <subcellularLocation>
        <location evidence="1">Cell membrane</location>
        <topology evidence="1">Multi-pass membrane protein</topology>
    </subcellularLocation>
</comment>
<dbReference type="PANTHER" id="PTHR11866:SF3">
    <property type="entry name" value="PROSTAGLANDIN E2 RECEPTOR EP1 SUBTYPE"/>
    <property type="match status" value="1"/>
</dbReference>
<keyword evidence="4" id="KW-0597">Phosphoprotein</keyword>
<comment type="caution">
    <text evidence="17">The sequence shown here is derived from an EMBL/GenBank/DDBJ whole genome shotgun (WGS) entry which is preliminary data.</text>
</comment>
<feature type="transmembrane region" description="Helical" evidence="15">
    <location>
        <begin position="67"/>
        <end position="92"/>
    </location>
</feature>
<evidence type="ECO:0000256" key="15">
    <source>
        <dbReference type="SAM" id="Phobius"/>
    </source>
</evidence>
<feature type="transmembrane region" description="Helical" evidence="15">
    <location>
        <begin position="119"/>
        <end position="140"/>
    </location>
</feature>
<dbReference type="CDD" id="cd15144">
    <property type="entry name" value="7tmA_PGE2_EP1"/>
    <property type="match status" value="1"/>
</dbReference>
<dbReference type="FunFam" id="1.20.1070.10:FF:000163">
    <property type="entry name" value="Thromboxane A2 receptor"/>
    <property type="match status" value="1"/>
</dbReference>
<feature type="transmembrane region" description="Helical" evidence="15">
    <location>
        <begin position="33"/>
        <end position="55"/>
    </location>
</feature>
<dbReference type="PRINTS" id="PR00429">
    <property type="entry name" value="THROMBOXANER"/>
</dbReference>
<dbReference type="Gene3D" id="1.20.1070.10">
    <property type="entry name" value="Rhodopsin 7-helix transmembrane proteins"/>
    <property type="match status" value="1"/>
</dbReference>
<evidence type="ECO:0000256" key="5">
    <source>
        <dbReference type="ARBA" id="ARBA00022692"/>
    </source>
</evidence>
<evidence type="ECO:0000256" key="8">
    <source>
        <dbReference type="ARBA" id="ARBA00023136"/>
    </source>
</evidence>
<evidence type="ECO:0000256" key="14">
    <source>
        <dbReference type="SAM" id="MobiDB-lite"/>
    </source>
</evidence>
<keyword evidence="6 15" id="KW-1133">Transmembrane helix</keyword>
<protein>
    <recommendedName>
        <fullName evidence="2">Thromboxane A2 receptor</fullName>
    </recommendedName>
    <alternativeName>
        <fullName evidence="13">Prostanoid TP receptor</fullName>
    </alternativeName>
</protein>
<gene>
    <name evidence="17" type="ORF">UPYG_G00064270</name>
</gene>
<dbReference type="PANTHER" id="PTHR11866">
    <property type="entry name" value="G-PROTEIN COUPLED RECEPTOR FAMILY 1 MEMBER"/>
    <property type="match status" value="1"/>
</dbReference>
<dbReference type="EMBL" id="JAGEUA010000002">
    <property type="protein sequence ID" value="KAL1005812.1"/>
    <property type="molecule type" value="Genomic_DNA"/>
</dbReference>
<evidence type="ECO:0000256" key="9">
    <source>
        <dbReference type="ARBA" id="ARBA00023157"/>
    </source>
</evidence>
<keyword evidence="3" id="KW-1003">Cell membrane</keyword>
<feature type="transmembrane region" description="Helical" evidence="15">
    <location>
        <begin position="266"/>
        <end position="293"/>
    </location>
</feature>
<evidence type="ECO:0000256" key="6">
    <source>
        <dbReference type="ARBA" id="ARBA00022989"/>
    </source>
</evidence>
<evidence type="ECO:0000256" key="11">
    <source>
        <dbReference type="ARBA" id="ARBA00023180"/>
    </source>
</evidence>
<keyword evidence="5 15" id="KW-0812">Transmembrane</keyword>
<dbReference type="SUPFAM" id="SSF81321">
    <property type="entry name" value="Family A G protein-coupled receptor-like"/>
    <property type="match status" value="1"/>
</dbReference>
<dbReference type="GO" id="GO:0005886">
    <property type="term" value="C:plasma membrane"/>
    <property type="evidence" value="ECO:0007669"/>
    <property type="project" value="UniProtKB-SubCell"/>
</dbReference>
<dbReference type="PRINTS" id="PR01788">
    <property type="entry name" value="PROSTANOIDR"/>
</dbReference>
<keyword evidence="11" id="KW-0325">Glycoprotein</keyword>
<dbReference type="GO" id="GO:0004960">
    <property type="term" value="F:thromboxane receptor activity"/>
    <property type="evidence" value="ECO:0007669"/>
    <property type="project" value="UniProtKB-ARBA"/>
</dbReference>
<evidence type="ECO:0000313" key="18">
    <source>
        <dbReference type="Proteomes" id="UP001557470"/>
    </source>
</evidence>
<feature type="transmembrane region" description="Helical" evidence="15">
    <location>
        <begin position="209"/>
        <end position="240"/>
    </location>
</feature>
<evidence type="ECO:0000256" key="2">
    <source>
        <dbReference type="ARBA" id="ARBA00017628"/>
    </source>
</evidence>
<keyword evidence="9" id="KW-1015">Disulfide bond</keyword>
<proteinExistence type="predicted"/>
<feature type="region of interest" description="Disordered" evidence="14">
    <location>
        <begin position="1"/>
        <end position="26"/>
    </location>
</feature>
<dbReference type="InterPro" id="IPR017452">
    <property type="entry name" value="GPCR_Rhodpsn_7TM"/>
</dbReference>
<reference evidence="17 18" key="1">
    <citation type="submission" date="2024-06" db="EMBL/GenBank/DDBJ databases">
        <authorList>
            <person name="Pan Q."/>
            <person name="Wen M."/>
            <person name="Jouanno E."/>
            <person name="Zahm M."/>
            <person name="Klopp C."/>
            <person name="Cabau C."/>
            <person name="Louis A."/>
            <person name="Berthelot C."/>
            <person name="Parey E."/>
            <person name="Roest Crollius H."/>
            <person name="Montfort J."/>
            <person name="Robinson-Rechavi M."/>
            <person name="Bouchez O."/>
            <person name="Lampietro C."/>
            <person name="Lopez Roques C."/>
            <person name="Donnadieu C."/>
            <person name="Postlethwait J."/>
            <person name="Bobe J."/>
            <person name="Verreycken H."/>
            <person name="Guiguen Y."/>
        </authorList>
    </citation>
    <scope>NUCLEOTIDE SEQUENCE [LARGE SCALE GENOMIC DNA]</scope>
    <source>
        <strain evidence="17">Up_M1</strain>
        <tissue evidence="17">Testis</tissue>
    </source>
</reference>
<evidence type="ECO:0000256" key="7">
    <source>
        <dbReference type="ARBA" id="ARBA00023040"/>
    </source>
</evidence>
<organism evidence="17 18">
    <name type="scientific">Umbra pygmaea</name>
    <name type="common">Eastern mudminnow</name>
    <dbReference type="NCBI Taxonomy" id="75934"/>
    <lineage>
        <taxon>Eukaryota</taxon>
        <taxon>Metazoa</taxon>
        <taxon>Chordata</taxon>
        <taxon>Craniata</taxon>
        <taxon>Vertebrata</taxon>
        <taxon>Euteleostomi</taxon>
        <taxon>Actinopterygii</taxon>
        <taxon>Neopterygii</taxon>
        <taxon>Teleostei</taxon>
        <taxon>Protacanthopterygii</taxon>
        <taxon>Esociformes</taxon>
        <taxon>Umbridae</taxon>
        <taxon>Umbra</taxon>
    </lineage>
</organism>
<keyword evidence="12" id="KW-0807">Transducer</keyword>
<dbReference type="PROSITE" id="PS00237">
    <property type="entry name" value="G_PROTEIN_RECEP_F1_1"/>
    <property type="match status" value="1"/>
</dbReference>
<evidence type="ECO:0000256" key="1">
    <source>
        <dbReference type="ARBA" id="ARBA00004651"/>
    </source>
</evidence>
<accession>A0ABD0XDC5</accession>
<evidence type="ECO:0000256" key="10">
    <source>
        <dbReference type="ARBA" id="ARBA00023170"/>
    </source>
</evidence>